<evidence type="ECO:0000256" key="5">
    <source>
        <dbReference type="ARBA" id="ARBA00022692"/>
    </source>
</evidence>
<dbReference type="Proteomes" id="UP000202440">
    <property type="component" value="Chromosome"/>
</dbReference>
<feature type="transmembrane region" description="Helical" evidence="9">
    <location>
        <begin position="220"/>
        <end position="239"/>
    </location>
</feature>
<sequence>MTAPANRSRVIGSALIIAGTTIGAGMLALPLASAGLGIISASVLLVVMWALMTYTALLMLELHQHASADATMNRLAHQFLGKKGQWLASASVLFLLYSLCAAYIAGGGSQMQYSLQQWLPNTPEFSGTLTFTVLVATVVVLGTRQVDIINRGLFALKIAALLVSLVLITPHIRAANLIDQPLQQGLLLAAIPVVFTSFGFHSSIPSVVRYLDLDVAKVRIALLFGSSLPLLVYLLWQLASFGTLGADELQRSESLPAFMQAIRNVIAQPSVASGISWFADLALATSFLGVSLGLFDFLADTFKSHNKRFGRVQVGLITFIPPLLFALYYPEGFIAALGYAAIALAVLALLLPAIMVYLSRQRHPDASYQVKGGNLGLLLVGSSGVGIIAAQLL</sequence>
<feature type="transmembrane region" description="Helical" evidence="9">
    <location>
        <begin position="311"/>
        <end position="330"/>
    </location>
</feature>
<dbReference type="PRINTS" id="PR00166">
    <property type="entry name" value="AROAAPRMEASE"/>
</dbReference>
<dbReference type="GO" id="GO:0015173">
    <property type="term" value="F:aromatic amino acid transmembrane transporter activity"/>
    <property type="evidence" value="ECO:0007669"/>
    <property type="project" value="UniProtKB-UniRule"/>
</dbReference>
<organism evidence="10 11">
    <name type="scientific">Bacterioplanes sanyensis</name>
    <dbReference type="NCBI Taxonomy" id="1249553"/>
    <lineage>
        <taxon>Bacteria</taxon>
        <taxon>Pseudomonadati</taxon>
        <taxon>Pseudomonadota</taxon>
        <taxon>Gammaproteobacteria</taxon>
        <taxon>Oceanospirillales</taxon>
        <taxon>Oceanospirillaceae</taxon>
        <taxon>Bacterioplanes</taxon>
    </lineage>
</organism>
<feature type="transmembrane region" description="Helical" evidence="9">
    <location>
        <begin position="125"/>
        <end position="142"/>
    </location>
</feature>
<keyword evidence="11" id="KW-1185">Reference proteome</keyword>
<dbReference type="GO" id="GO:0005886">
    <property type="term" value="C:plasma membrane"/>
    <property type="evidence" value="ECO:0007669"/>
    <property type="project" value="UniProtKB-SubCell"/>
</dbReference>
<keyword evidence="3 9" id="KW-1003">Cell membrane</keyword>
<dbReference type="GO" id="GO:0003333">
    <property type="term" value="P:amino acid transmembrane transport"/>
    <property type="evidence" value="ECO:0007669"/>
    <property type="project" value="InterPro"/>
</dbReference>
<feature type="transmembrane region" description="Helical" evidence="9">
    <location>
        <begin position="154"/>
        <end position="174"/>
    </location>
</feature>
<keyword evidence="4 9" id="KW-0997">Cell inner membrane</keyword>
<feature type="transmembrane region" description="Helical" evidence="9">
    <location>
        <begin position="84"/>
        <end position="105"/>
    </location>
</feature>
<evidence type="ECO:0000256" key="7">
    <source>
        <dbReference type="ARBA" id="ARBA00022989"/>
    </source>
</evidence>
<feature type="transmembrane region" description="Helical" evidence="9">
    <location>
        <begin position="277"/>
        <end position="299"/>
    </location>
</feature>
<keyword evidence="6 9" id="KW-0029">Amino-acid transport</keyword>
<protein>
    <recommendedName>
        <fullName evidence="9">Aromatic amino acid permease</fullName>
    </recommendedName>
</protein>
<accession>A0A222FM53</accession>
<evidence type="ECO:0000256" key="1">
    <source>
        <dbReference type="ARBA" id="ARBA00004429"/>
    </source>
</evidence>
<reference evidence="10 11" key="1">
    <citation type="submission" date="2017-07" db="EMBL/GenBank/DDBJ databases">
        <title>Annotated genome sequence of Bacterioplanes sanyensis isolated from Red Sea.</title>
        <authorList>
            <person name="Rehman Z.U."/>
        </authorList>
    </citation>
    <scope>NUCLEOTIDE SEQUENCE [LARGE SCALE GENOMIC DNA]</scope>
    <source>
        <strain evidence="10 11">NV9</strain>
    </source>
</reference>
<dbReference type="OrthoDB" id="18749at2"/>
<evidence type="ECO:0000313" key="10">
    <source>
        <dbReference type="EMBL" id="ASP40105.1"/>
    </source>
</evidence>
<dbReference type="PANTHER" id="PTHR46997:SF2">
    <property type="entry name" value="TYROSINE-SPECIFIC TRANSPORT SYSTEM"/>
    <property type="match status" value="1"/>
</dbReference>
<keyword evidence="8 9" id="KW-0472">Membrane</keyword>
<dbReference type="EMBL" id="CP022530">
    <property type="protein sequence ID" value="ASP40105.1"/>
    <property type="molecule type" value="Genomic_DNA"/>
</dbReference>
<keyword evidence="5 9" id="KW-0812">Transmembrane</keyword>
<dbReference type="NCBIfam" id="TIGR00837">
    <property type="entry name" value="araaP"/>
    <property type="match status" value="1"/>
</dbReference>
<comment type="similarity">
    <text evidence="9">Belongs to the amino acid/polyamine transporter 2 family. Mtr/TnaB/TyrP permease subfamily.</text>
</comment>
<comment type="subcellular location">
    <subcellularLocation>
        <location evidence="1 9">Cell inner membrane</location>
        <topology evidence="1 9">Multi-pass membrane protein</topology>
    </subcellularLocation>
</comment>
<feature type="transmembrane region" description="Helical" evidence="9">
    <location>
        <begin position="186"/>
        <end position="208"/>
    </location>
</feature>
<gene>
    <name evidence="10" type="ORF">CHH28_16120</name>
</gene>
<evidence type="ECO:0000256" key="6">
    <source>
        <dbReference type="ARBA" id="ARBA00022970"/>
    </source>
</evidence>
<dbReference type="InterPro" id="IPR018227">
    <property type="entry name" value="Amino_acid_transport_2"/>
</dbReference>
<evidence type="ECO:0000256" key="2">
    <source>
        <dbReference type="ARBA" id="ARBA00022448"/>
    </source>
</evidence>
<keyword evidence="7 9" id="KW-1133">Transmembrane helix</keyword>
<dbReference type="Pfam" id="PF03222">
    <property type="entry name" value="Trp_Tyr_perm"/>
    <property type="match status" value="1"/>
</dbReference>
<dbReference type="AlphaFoldDB" id="A0A222FM53"/>
<evidence type="ECO:0000313" key="11">
    <source>
        <dbReference type="Proteomes" id="UP000202440"/>
    </source>
</evidence>
<dbReference type="InterPro" id="IPR013059">
    <property type="entry name" value="Trp_tyr_transpt"/>
</dbReference>
<dbReference type="PANTHER" id="PTHR46997">
    <property type="entry name" value="LOW AFFINITY TRYPTOPHAN PERMEASE-RELATED"/>
    <property type="match status" value="1"/>
</dbReference>
<evidence type="ECO:0000256" key="8">
    <source>
        <dbReference type="ARBA" id="ARBA00023136"/>
    </source>
</evidence>
<feature type="transmembrane region" description="Helical" evidence="9">
    <location>
        <begin position="38"/>
        <end position="63"/>
    </location>
</feature>
<name>A0A222FM53_9GAMM</name>
<feature type="transmembrane region" description="Helical" evidence="9">
    <location>
        <begin position="336"/>
        <end position="358"/>
    </location>
</feature>
<dbReference type="RefSeq" id="WP_094061278.1">
    <property type="nucleotide sequence ID" value="NZ_CP022530.1"/>
</dbReference>
<dbReference type="KEGG" id="bsan:CHH28_16120"/>
<feature type="transmembrane region" description="Helical" evidence="9">
    <location>
        <begin position="12"/>
        <end position="32"/>
    </location>
</feature>
<evidence type="ECO:0000256" key="3">
    <source>
        <dbReference type="ARBA" id="ARBA00022475"/>
    </source>
</evidence>
<keyword evidence="2 9" id="KW-0813">Transport</keyword>
<proteinExistence type="inferred from homology"/>
<comment type="function">
    <text evidence="9">Involved in transporting aromatic amino acids across the cytoplasmic membrane.</text>
</comment>
<evidence type="ECO:0000256" key="9">
    <source>
        <dbReference type="RuleBase" id="RU367149"/>
    </source>
</evidence>
<dbReference type="Gene3D" id="1.20.1740.10">
    <property type="entry name" value="Amino acid/polyamine transporter I"/>
    <property type="match status" value="1"/>
</dbReference>
<evidence type="ECO:0000256" key="4">
    <source>
        <dbReference type="ARBA" id="ARBA00022519"/>
    </source>
</evidence>
<feature type="transmembrane region" description="Helical" evidence="9">
    <location>
        <begin position="370"/>
        <end position="392"/>
    </location>
</feature>